<accession>A0ABT5BJU4</accession>
<proteinExistence type="predicted"/>
<sequence length="86" mass="9071">MPELLLSSPARVFARATIVAFSTADLASLQSLGSPPEGASLELGSFEGYDPHADPLGPARRALDDYLAGHVDIPPAIDFDAIRPRV</sequence>
<dbReference type="RefSeq" id="WP_272008648.1">
    <property type="nucleotide sequence ID" value="NZ_JAQNDN010000024.1"/>
</dbReference>
<evidence type="ECO:0000313" key="2">
    <source>
        <dbReference type="Proteomes" id="UP001217838"/>
    </source>
</evidence>
<protein>
    <submittedName>
        <fullName evidence="1">Uncharacterized protein</fullName>
    </submittedName>
</protein>
<gene>
    <name evidence="1" type="ORF">POL58_42135</name>
</gene>
<evidence type="ECO:0000313" key="1">
    <source>
        <dbReference type="EMBL" id="MDC0674424.1"/>
    </source>
</evidence>
<organism evidence="1 2">
    <name type="scientific">Nannocystis radixulma</name>
    <dbReference type="NCBI Taxonomy" id="2995305"/>
    <lineage>
        <taxon>Bacteria</taxon>
        <taxon>Pseudomonadati</taxon>
        <taxon>Myxococcota</taxon>
        <taxon>Polyangia</taxon>
        <taxon>Nannocystales</taxon>
        <taxon>Nannocystaceae</taxon>
        <taxon>Nannocystis</taxon>
    </lineage>
</organism>
<comment type="caution">
    <text evidence="1">The sequence shown here is derived from an EMBL/GenBank/DDBJ whole genome shotgun (WGS) entry which is preliminary data.</text>
</comment>
<dbReference type="EMBL" id="JAQNDN010000024">
    <property type="protein sequence ID" value="MDC0674424.1"/>
    <property type="molecule type" value="Genomic_DNA"/>
</dbReference>
<reference evidence="1 2" key="1">
    <citation type="submission" date="2022-11" db="EMBL/GenBank/DDBJ databases">
        <title>Minimal conservation of predation-associated metabolite biosynthetic gene clusters underscores biosynthetic potential of Myxococcota including descriptions for ten novel species: Archangium lansinium sp. nov., Myxococcus landrumus sp. nov., Nannocystis bai.</title>
        <authorList>
            <person name="Ahearne A."/>
            <person name="Stevens C."/>
            <person name="Dowd S."/>
        </authorList>
    </citation>
    <scope>NUCLEOTIDE SEQUENCE [LARGE SCALE GENOMIC DNA]</scope>
    <source>
        <strain evidence="1 2">NCELM</strain>
    </source>
</reference>
<keyword evidence="2" id="KW-1185">Reference proteome</keyword>
<dbReference type="Proteomes" id="UP001217838">
    <property type="component" value="Unassembled WGS sequence"/>
</dbReference>
<name>A0ABT5BJU4_9BACT</name>